<protein>
    <submittedName>
        <fullName evidence="4">Cell surface glycolipoprotein MPB83</fullName>
    </submittedName>
</protein>
<evidence type="ECO:0000256" key="2">
    <source>
        <dbReference type="SAM" id="SignalP"/>
    </source>
</evidence>
<keyword evidence="4" id="KW-0449">Lipoprotein</keyword>
<dbReference type="GO" id="GO:0030198">
    <property type="term" value="P:extracellular matrix organization"/>
    <property type="evidence" value="ECO:0007669"/>
    <property type="project" value="TreeGrafter"/>
</dbReference>
<dbReference type="Proteomes" id="UP000467164">
    <property type="component" value="Chromosome"/>
</dbReference>
<keyword evidence="5" id="KW-1185">Reference proteome</keyword>
<dbReference type="InterPro" id="IPR050904">
    <property type="entry name" value="Adhesion/Biosynth-related"/>
</dbReference>
<accession>A0A7I7LKB9</accession>
<dbReference type="InterPro" id="IPR036378">
    <property type="entry name" value="FAS1_dom_sf"/>
</dbReference>
<keyword evidence="1 2" id="KW-0732">Signal</keyword>
<organism evidence="4 5">
    <name type="scientific">Mycobacterium shottsii</name>
    <dbReference type="NCBI Taxonomy" id="133549"/>
    <lineage>
        <taxon>Bacteria</taxon>
        <taxon>Bacillati</taxon>
        <taxon>Actinomycetota</taxon>
        <taxon>Actinomycetes</taxon>
        <taxon>Mycobacteriales</taxon>
        <taxon>Mycobacteriaceae</taxon>
        <taxon>Mycobacterium</taxon>
        <taxon>Mycobacterium ulcerans group</taxon>
    </lineage>
</organism>
<dbReference type="GO" id="GO:0031012">
    <property type="term" value="C:extracellular matrix"/>
    <property type="evidence" value="ECO:0007669"/>
    <property type="project" value="TreeGrafter"/>
</dbReference>
<dbReference type="GO" id="GO:0050839">
    <property type="term" value="F:cell adhesion molecule binding"/>
    <property type="evidence" value="ECO:0007669"/>
    <property type="project" value="TreeGrafter"/>
</dbReference>
<gene>
    <name evidence="4" type="primary">mpb83</name>
    <name evidence="4" type="ORF">MSHO_53850</name>
</gene>
<evidence type="ECO:0000259" key="3">
    <source>
        <dbReference type="PROSITE" id="PS50213"/>
    </source>
</evidence>
<evidence type="ECO:0000313" key="4">
    <source>
        <dbReference type="EMBL" id="BBX60040.1"/>
    </source>
</evidence>
<dbReference type="PANTHER" id="PTHR10900:SF77">
    <property type="entry name" value="FI19380P1"/>
    <property type="match status" value="1"/>
</dbReference>
<dbReference type="SMART" id="SM00554">
    <property type="entry name" value="FAS1"/>
    <property type="match status" value="1"/>
</dbReference>
<evidence type="ECO:0000256" key="1">
    <source>
        <dbReference type="ARBA" id="ARBA00022729"/>
    </source>
</evidence>
<proteinExistence type="predicted"/>
<dbReference type="PROSITE" id="PS50213">
    <property type="entry name" value="FAS1"/>
    <property type="match status" value="1"/>
</dbReference>
<dbReference type="SUPFAM" id="SSF82153">
    <property type="entry name" value="FAS1 domain"/>
    <property type="match status" value="1"/>
</dbReference>
<dbReference type="GO" id="GO:0007155">
    <property type="term" value="P:cell adhesion"/>
    <property type="evidence" value="ECO:0007669"/>
    <property type="project" value="TreeGrafter"/>
</dbReference>
<evidence type="ECO:0000313" key="5">
    <source>
        <dbReference type="Proteomes" id="UP000467164"/>
    </source>
</evidence>
<dbReference type="KEGG" id="msho:MSHO_53850"/>
<dbReference type="PANTHER" id="PTHR10900">
    <property type="entry name" value="PERIOSTIN-RELATED"/>
    <property type="match status" value="1"/>
</dbReference>
<dbReference type="FunFam" id="2.30.180.10:FF:000019">
    <property type="entry name" value="Cell surface lipoprotein"/>
    <property type="match status" value="1"/>
</dbReference>
<name>A0A7I7LKB9_9MYCO</name>
<dbReference type="AlphaFoldDB" id="A0A7I7LKB9"/>
<feature type="chain" id="PRO_5029672130" evidence="2">
    <location>
        <begin position="32"/>
        <end position="197"/>
    </location>
</feature>
<dbReference type="InterPro" id="IPR000782">
    <property type="entry name" value="FAS1_domain"/>
</dbReference>
<dbReference type="EMBL" id="AP022572">
    <property type="protein sequence ID" value="BBX60040.1"/>
    <property type="molecule type" value="Genomic_DNA"/>
</dbReference>
<dbReference type="Gene3D" id="2.30.180.10">
    <property type="entry name" value="FAS1 domain"/>
    <property type="match status" value="1"/>
</dbReference>
<feature type="signal peptide" evidence="2">
    <location>
        <begin position="1"/>
        <end position="31"/>
    </location>
</feature>
<sequence>MKFHNPAIAATGLAAAAAVGLVVATAPSAMASPPDTLVGPGCSAYAQQVPTGPGSVAGMAAEPVAVAASNNPMLTTLTSALSGKLNPQVNLVDTLNGGQLTVFAPTDAAFGKIDAATIDSLKTDAPLLKKILTYHVVPGQLSPSQVVGTHSTVEGASLTVTGSGNDLQVGDAAVVCGGVQTANAVVYMIDTVLMPPS</sequence>
<dbReference type="Pfam" id="PF02469">
    <property type="entry name" value="Fasciclin"/>
    <property type="match status" value="1"/>
</dbReference>
<dbReference type="RefSeq" id="WP_198965878.1">
    <property type="nucleotide sequence ID" value="NZ_AP022572.1"/>
</dbReference>
<dbReference type="GO" id="GO:0005615">
    <property type="term" value="C:extracellular space"/>
    <property type="evidence" value="ECO:0007669"/>
    <property type="project" value="TreeGrafter"/>
</dbReference>
<reference evidence="4 5" key="1">
    <citation type="journal article" date="2019" name="Emerg. Microbes Infect.">
        <title>Comprehensive subspecies identification of 175 nontuberculous mycobacteria species based on 7547 genomic profiles.</title>
        <authorList>
            <person name="Matsumoto Y."/>
            <person name="Kinjo T."/>
            <person name="Motooka D."/>
            <person name="Nabeya D."/>
            <person name="Jung N."/>
            <person name="Uechi K."/>
            <person name="Horii T."/>
            <person name="Iida T."/>
            <person name="Fujita J."/>
            <person name="Nakamura S."/>
        </authorList>
    </citation>
    <scope>NUCLEOTIDE SEQUENCE [LARGE SCALE GENOMIC DNA]</scope>
    <source>
        <strain evidence="4 5">JCM 12657</strain>
    </source>
</reference>
<feature type="domain" description="FAS1" evidence="3">
    <location>
        <begin position="61"/>
        <end position="193"/>
    </location>
</feature>